<evidence type="ECO:0000259" key="1">
    <source>
        <dbReference type="PROSITE" id="PS50878"/>
    </source>
</evidence>
<feature type="domain" description="Reverse transcriptase" evidence="1">
    <location>
        <begin position="239"/>
        <end position="517"/>
    </location>
</feature>
<proteinExistence type="predicted"/>
<dbReference type="AlphaFoldDB" id="A0ABD1XS50"/>
<accession>A0ABD1XS50</accession>
<sequence length="704" mass="80445">MALSEINRKLRDLWEQETRQVEDPVKAYCKGWAIMRNFMKVKQREQAEHISQIDELGTRLKACHENLSMCPSDELKTEILQLEIEKRKREHARDRLVRIWSRARYVAQGDAPTKYFLSLHKKLIVQHHFSKLKLLEDSTTTCKTAIMKEATRAFSKLFASENRTEESRRDTCFINSKLTNKVSDDQRMMLADLPSLNEIQEALVSFPMGKAPDIDGTNAKCLQAVWDFVGPAYFKMIQFFWSLEVLPHTWLEGVIKLIPKGDCKERLTDWRPITLLNTCYKIIAKILVARLQRILPAIISPQQTGFIQGRNMMDNILSFWLMNDNLTQQKRSGLFIKLDFGKAFDCVGHDFLWDTMSKLGLGDKFVRIVKGLTVGAQTMININGGFSPRFDVSRGVRQGCPLAPLLFTISTEPLMAMLKEAILLGRLKPLSFGNSAVADFSLFADDMGIYMEVDRSSFCALKGILAYFEWASGARLNLQKSSALVIGLHIDPPLWLRHLGCVIMEHKRVYRYLGAPIGSGLKHDQLISFCLDRMVSRLNLWSNRLLSFEARVILIKHVLLTIPIFYLSAIGITKKVAETIKKIAAHFLWGKTEDGKNKRGLIPWQALKRGKRFGGLGFKDVWRQGVALFSKHMGEFFTDSSKAQWHNLLDAFIDGQRAKRSGCIIRGGYRSQELLLLRRPMHPSKSNMAKALLTSWTITTKELR</sequence>
<evidence type="ECO:0000313" key="2">
    <source>
        <dbReference type="EMBL" id="KAL2610771.1"/>
    </source>
</evidence>
<dbReference type="CDD" id="cd01650">
    <property type="entry name" value="RT_nLTR_like"/>
    <property type="match status" value="1"/>
</dbReference>
<keyword evidence="3" id="KW-1185">Reference proteome</keyword>
<name>A0ABD1XS50_9MARC</name>
<dbReference type="InterPro" id="IPR000477">
    <property type="entry name" value="RT_dom"/>
</dbReference>
<gene>
    <name evidence="2" type="ORF">R1flu_022463</name>
</gene>
<evidence type="ECO:0000313" key="3">
    <source>
        <dbReference type="Proteomes" id="UP001605036"/>
    </source>
</evidence>
<dbReference type="PANTHER" id="PTHR19446">
    <property type="entry name" value="REVERSE TRANSCRIPTASES"/>
    <property type="match status" value="1"/>
</dbReference>
<organism evidence="2 3">
    <name type="scientific">Riccia fluitans</name>
    <dbReference type="NCBI Taxonomy" id="41844"/>
    <lineage>
        <taxon>Eukaryota</taxon>
        <taxon>Viridiplantae</taxon>
        <taxon>Streptophyta</taxon>
        <taxon>Embryophyta</taxon>
        <taxon>Marchantiophyta</taxon>
        <taxon>Marchantiopsida</taxon>
        <taxon>Marchantiidae</taxon>
        <taxon>Marchantiales</taxon>
        <taxon>Ricciaceae</taxon>
        <taxon>Riccia</taxon>
    </lineage>
</organism>
<dbReference type="InterPro" id="IPR043502">
    <property type="entry name" value="DNA/RNA_pol_sf"/>
</dbReference>
<dbReference type="EMBL" id="JBHFFA010000007">
    <property type="protein sequence ID" value="KAL2610771.1"/>
    <property type="molecule type" value="Genomic_DNA"/>
</dbReference>
<dbReference type="Pfam" id="PF00078">
    <property type="entry name" value="RVT_1"/>
    <property type="match status" value="1"/>
</dbReference>
<dbReference type="SUPFAM" id="SSF56672">
    <property type="entry name" value="DNA/RNA polymerases"/>
    <property type="match status" value="1"/>
</dbReference>
<dbReference type="PROSITE" id="PS50878">
    <property type="entry name" value="RT_POL"/>
    <property type="match status" value="1"/>
</dbReference>
<dbReference type="Proteomes" id="UP001605036">
    <property type="component" value="Unassembled WGS sequence"/>
</dbReference>
<comment type="caution">
    <text evidence="2">The sequence shown here is derived from an EMBL/GenBank/DDBJ whole genome shotgun (WGS) entry which is preliminary data.</text>
</comment>
<reference evidence="2 3" key="1">
    <citation type="submission" date="2024-09" db="EMBL/GenBank/DDBJ databases">
        <title>Chromosome-scale assembly of Riccia fluitans.</title>
        <authorList>
            <person name="Paukszto L."/>
            <person name="Sawicki J."/>
            <person name="Karawczyk K."/>
            <person name="Piernik-Szablinska J."/>
            <person name="Szczecinska M."/>
            <person name="Mazdziarz M."/>
        </authorList>
    </citation>
    <scope>NUCLEOTIDE SEQUENCE [LARGE SCALE GENOMIC DNA]</scope>
    <source>
        <strain evidence="2">Rf_01</strain>
        <tissue evidence="2">Aerial parts of the thallus</tissue>
    </source>
</reference>
<protein>
    <recommendedName>
        <fullName evidence="1">Reverse transcriptase domain-containing protein</fullName>
    </recommendedName>
</protein>